<evidence type="ECO:0000256" key="1">
    <source>
        <dbReference type="ARBA" id="ARBA00006284"/>
    </source>
</evidence>
<dbReference type="Gene3D" id="3.40.50.10350">
    <property type="entry name" value="Glycerate kinase, domain 1"/>
    <property type="match status" value="1"/>
</dbReference>
<dbReference type="RefSeq" id="WP_344884062.1">
    <property type="nucleotide sequence ID" value="NZ_BAABCJ010000005.1"/>
</dbReference>
<sequence length="381" mass="37373">MYVLIAPDKFKGTLAAADVAAAVAAGLAEVLPGARIATIPVADGGEGTVAAALGAGYTEVRRTVAGPHGRPVEAALAVLGETAVVELAAASGLDLVPEAERDARTASSRGTGELVAAALDAGARRIVLGVGGSACTDGGAGLLSALGARFLDASGAVLDDGGAALNQLACVDLSGLDPRIEKVDFVLASDVDNPLLGERGAAAVFGPQKGATPEIVAELESGLAQFVEVFERVAGPERAGAAAEPGAGSAGGVGFAALAVLRASRRRGIDVVMELTGFTAALDGADAVVTGEGRLDTQTLEGKAPAGVAAAAAARGIPVYAVCGRLDLDADTLAAAGIGAAIALTDVEPDVATCIARPGPLLQEVGGRIGRALEQRVPTTA</sequence>
<dbReference type="PANTHER" id="PTHR21599:SF0">
    <property type="entry name" value="GLYCERATE KINASE"/>
    <property type="match status" value="1"/>
</dbReference>
<dbReference type="Pfam" id="PF02595">
    <property type="entry name" value="Gly_kinase"/>
    <property type="match status" value="1"/>
</dbReference>
<evidence type="ECO:0000313" key="6">
    <source>
        <dbReference type="Proteomes" id="UP001501536"/>
    </source>
</evidence>
<proteinExistence type="inferred from homology"/>
<dbReference type="NCBIfam" id="TIGR00045">
    <property type="entry name" value="glycerate kinase"/>
    <property type="match status" value="1"/>
</dbReference>
<dbReference type="PIRSF" id="PIRSF006078">
    <property type="entry name" value="GlxK"/>
    <property type="match status" value="1"/>
</dbReference>
<protein>
    <submittedName>
        <fullName evidence="5">Glycerate kinase</fullName>
    </submittedName>
</protein>
<comment type="similarity">
    <text evidence="1 4">Belongs to the glycerate kinase type-1 family.</text>
</comment>
<evidence type="ECO:0000256" key="3">
    <source>
        <dbReference type="ARBA" id="ARBA00022777"/>
    </source>
</evidence>
<keyword evidence="3 4" id="KW-0418">Kinase</keyword>
<gene>
    <name evidence="5" type="ORF">GCM10022377_20990</name>
</gene>
<name>A0ABP7DLY3_9MICC</name>
<dbReference type="Gene3D" id="3.90.1510.10">
    <property type="entry name" value="Glycerate kinase, domain 2"/>
    <property type="match status" value="1"/>
</dbReference>
<evidence type="ECO:0000256" key="4">
    <source>
        <dbReference type="PIRNR" id="PIRNR006078"/>
    </source>
</evidence>
<accession>A0ABP7DLY3</accession>
<reference evidence="6" key="1">
    <citation type="journal article" date="2019" name="Int. J. Syst. Evol. Microbiol.">
        <title>The Global Catalogue of Microorganisms (GCM) 10K type strain sequencing project: providing services to taxonomists for standard genome sequencing and annotation.</title>
        <authorList>
            <consortium name="The Broad Institute Genomics Platform"/>
            <consortium name="The Broad Institute Genome Sequencing Center for Infectious Disease"/>
            <person name="Wu L."/>
            <person name="Ma J."/>
        </authorList>
    </citation>
    <scope>NUCLEOTIDE SEQUENCE [LARGE SCALE GENOMIC DNA]</scope>
    <source>
        <strain evidence="6">JCM 16961</strain>
    </source>
</reference>
<evidence type="ECO:0000313" key="5">
    <source>
        <dbReference type="EMBL" id="GAA3707067.1"/>
    </source>
</evidence>
<dbReference type="EMBL" id="BAABCJ010000005">
    <property type="protein sequence ID" value="GAA3707067.1"/>
    <property type="molecule type" value="Genomic_DNA"/>
</dbReference>
<dbReference type="InterPro" id="IPR036129">
    <property type="entry name" value="Glycerate_kinase_sf"/>
</dbReference>
<dbReference type="Proteomes" id="UP001501536">
    <property type="component" value="Unassembled WGS sequence"/>
</dbReference>
<keyword evidence="6" id="KW-1185">Reference proteome</keyword>
<keyword evidence="2 4" id="KW-0808">Transferase</keyword>
<dbReference type="InterPro" id="IPR018193">
    <property type="entry name" value="Glyc_kinase_flavodox-like_fold"/>
</dbReference>
<organism evidence="5 6">
    <name type="scientific">Zhihengliuella alba</name>
    <dbReference type="NCBI Taxonomy" id="547018"/>
    <lineage>
        <taxon>Bacteria</taxon>
        <taxon>Bacillati</taxon>
        <taxon>Actinomycetota</taxon>
        <taxon>Actinomycetes</taxon>
        <taxon>Micrococcales</taxon>
        <taxon>Micrococcaceae</taxon>
        <taxon>Zhihengliuella</taxon>
    </lineage>
</organism>
<dbReference type="SUPFAM" id="SSF110738">
    <property type="entry name" value="Glycerate kinase I"/>
    <property type="match status" value="1"/>
</dbReference>
<dbReference type="InterPro" id="IPR018197">
    <property type="entry name" value="Glycerate_kinase_RE-like"/>
</dbReference>
<dbReference type="GO" id="GO:0016301">
    <property type="term" value="F:kinase activity"/>
    <property type="evidence" value="ECO:0007669"/>
    <property type="project" value="UniProtKB-KW"/>
</dbReference>
<evidence type="ECO:0000256" key="2">
    <source>
        <dbReference type="ARBA" id="ARBA00022679"/>
    </source>
</evidence>
<comment type="caution">
    <text evidence="5">The sequence shown here is derived from an EMBL/GenBank/DDBJ whole genome shotgun (WGS) entry which is preliminary data.</text>
</comment>
<dbReference type="PANTHER" id="PTHR21599">
    <property type="entry name" value="GLYCERATE KINASE"/>
    <property type="match status" value="1"/>
</dbReference>
<dbReference type="InterPro" id="IPR004381">
    <property type="entry name" value="Glycerate_kinase"/>
</dbReference>